<keyword evidence="1" id="KW-0732">Signal</keyword>
<evidence type="ECO:0000256" key="1">
    <source>
        <dbReference type="SAM" id="SignalP"/>
    </source>
</evidence>
<dbReference type="EMBL" id="FNTH01000001">
    <property type="protein sequence ID" value="SED72776.1"/>
    <property type="molecule type" value="Genomic_DNA"/>
</dbReference>
<organism evidence="2 3">
    <name type="scientific">Bradyrhizobium erythrophlei</name>
    <dbReference type="NCBI Taxonomy" id="1437360"/>
    <lineage>
        <taxon>Bacteria</taxon>
        <taxon>Pseudomonadati</taxon>
        <taxon>Pseudomonadota</taxon>
        <taxon>Alphaproteobacteria</taxon>
        <taxon>Hyphomicrobiales</taxon>
        <taxon>Nitrobacteraceae</taxon>
        <taxon>Bradyrhizobium</taxon>
    </lineage>
</organism>
<accession>A0A1H5D1R4</accession>
<dbReference type="OrthoDB" id="9982539at2"/>
<dbReference type="AlphaFoldDB" id="A0A1H5D1R4"/>
<dbReference type="Proteomes" id="UP000198992">
    <property type="component" value="Unassembled WGS sequence"/>
</dbReference>
<sequence length="158" mass="17339">MHLTSIHFAALLFSILPSFEAAAATFPYKIHREQNIDAKQVGWIDLTIDPQGHGTLTQSWSNGKRTSGNTFYGIVVLVGRDGRPIYSDKQTNGLDASWGGHAREGHVTTTFSLDKAQMDDFDQVTLKMGVMNCGMKLTSFKCCDNGVEASFTTKKCGE</sequence>
<gene>
    <name evidence="2" type="ORF">SAMN05444164_5606</name>
</gene>
<feature type="signal peptide" evidence="1">
    <location>
        <begin position="1"/>
        <end position="23"/>
    </location>
</feature>
<evidence type="ECO:0000313" key="3">
    <source>
        <dbReference type="Proteomes" id="UP000198992"/>
    </source>
</evidence>
<reference evidence="2 3" key="1">
    <citation type="submission" date="2016-10" db="EMBL/GenBank/DDBJ databases">
        <authorList>
            <person name="de Groot N.N."/>
        </authorList>
    </citation>
    <scope>NUCLEOTIDE SEQUENCE [LARGE SCALE GENOMIC DNA]</scope>
    <source>
        <strain evidence="2 3">MT12</strain>
    </source>
</reference>
<proteinExistence type="predicted"/>
<name>A0A1H5D1R4_9BRAD</name>
<feature type="chain" id="PRO_5011765599" evidence="1">
    <location>
        <begin position="24"/>
        <end position="158"/>
    </location>
</feature>
<protein>
    <submittedName>
        <fullName evidence="2">Uncharacterized protein</fullName>
    </submittedName>
</protein>
<evidence type="ECO:0000313" key="2">
    <source>
        <dbReference type="EMBL" id="SED72776.1"/>
    </source>
</evidence>
<dbReference type="RefSeq" id="WP_092122014.1">
    <property type="nucleotide sequence ID" value="NZ_FNTH01000001.1"/>
</dbReference>